<dbReference type="OrthoDB" id="419598at2759"/>
<dbReference type="HOGENOM" id="CLU_007383_10_5_1"/>
<dbReference type="OMA" id="WKQIVPE"/>
<sequence>MTPKHITVVPASTKAGREAIRALLKSGTNAKIRGIYRDTAKAPADFSSDVNFEAVKGDVATGAGLDFSSSDAVFYIPPATYDGQDQGEWARQSSGNVKTALEKAPSVQRLLILSALGSQNDRDIGVLRINHIADELLKHSVPDVIIVRPSFFFEDWAPLIETAKEDPPYITSWVAPADHHIPMVSVKDVGETCADKLLHGSGGKPSPYYYKHFGPRLYSTKDIQKAVEGASEKKVEVRLVEKKDLGEFFGQYLPEVYVPEFVEMTLSGLPGGITTKDFDYDENTARGKVDFEDIVKEWLQG</sequence>
<evidence type="ECO:0000313" key="2">
    <source>
        <dbReference type="EMBL" id="KFA66226.1"/>
    </source>
</evidence>
<accession>A0A084QQJ1</accession>
<dbReference type="PANTHER" id="PTHR43162">
    <property type="match status" value="1"/>
</dbReference>
<feature type="domain" description="NAD(P)-binding" evidence="1">
    <location>
        <begin position="11"/>
        <end position="168"/>
    </location>
</feature>
<dbReference type="Gene3D" id="3.40.50.720">
    <property type="entry name" value="NAD(P)-binding Rossmann-like Domain"/>
    <property type="match status" value="1"/>
</dbReference>
<dbReference type="PANTHER" id="PTHR43162:SF1">
    <property type="entry name" value="PRESTALK A DIFFERENTIATION PROTEIN A"/>
    <property type="match status" value="1"/>
</dbReference>
<keyword evidence="3" id="KW-1185">Reference proteome</keyword>
<organism evidence="2 3">
    <name type="scientific">Stachybotrys chlorohalonatus (strain IBT 40285)</name>
    <dbReference type="NCBI Taxonomy" id="1283841"/>
    <lineage>
        <taxon>Eukaryota</taxon>
        <taxon>Fungi</taxon>
        <taxon>Dikarya</taxon>
        <taxon>Ascomycota</taxon>
        <taxon>Pezizomycotina</taxon>
        <taxon>Sordariomycetes</taxon>
        <taxon>Hypocreomycetidae</taxon>
        <taxon>Hypocreales</taxon>
        <taxon>Stachybotryaceae</taxon>
        <taxon>Stachybotrys</taxon>
    </lineage>
</organism>
<reference evidence="2 3" key="1">
    <citation type="journal article" date="2014" name="BMC Genomics">
        <title>Comparative genome sequencing reveals chemotype-specific gene clusters in the toxigenic black mold Stachybotrys.</title>
        <authorList>
            <person name="Semeiks J."/>
            <person name="Borek D."/>
            <person name="Otwinowski Z."/>
            <person name="Grishin N.V."/>
        </authorList>
    </citation>
    <scope>NUCLEOTIDE SEQUENCE [LARGE SCALE GENOMIC DNA]</scope>
    <source>
        <strain evidence="2 3">IBT 40285</strain>
    </source>
</reference>
<dbReference type="InterPro" id="IPR016040">
    <property type="entry name" value="NAD(P)-bd_dom"/>
</dbReference>
<dbReference type="InParanoid" id="A0A084QQJ1"/>
<dbReference type="Proteomes" id="UP000028524">
    <property type="component" value="Unassembled WGS sequence"/>
</dbReference>
<dbReference type="Gene3D" id="3.90.25.10">
    <property type="entry name" value="UDP-galactose 4-epimerase, domain 1"/>
    <property type="match status" value="1"/>
</dbReference>
<proteinExistence type="predicted"/>
<dbReference type="SUPFAM" id="SSF51735">
    <property type="entry name" value="NAD(P)-binding Rossmann-fold domains"/>
    <property type="match status" value="1"/>
</dbReference>
<dbReference type="Pfam" id="PF13460">
    <property type="entry name" value="NAD_binding_10"/>
    <property type="match status" value="1"/>
</dbReference>
<evidence type="ECO:0000259" key="1">
    <source>
        <dbReference type="Pfam" id="PF13460"/>
    </source>
</evidence>
<dbReference type="AlphaFoldDB" id="A0A084QQJ1"/>
<gene>
    <name evidence="2" type="ORF">S40285_05095</name>
</gene>
<dbReference type="InterPro" id="IPR051604">
    <property type="entry name" value="Ergot_Alk_Oxidoreductase"/>
</dbReference>
<name>A0A084QQJ1_STAC4</name>
<evidence type="ECO:0000313" key="3">
    <source>
        <dbReference type="Proteomes" id="UP000028524"/>
    </source>
</evidence>
<dbReference type="EMBL" id="KL660471">
    <property type="protein sequence ID" value="KFA66226.1"/>
    <property type="molecule type" value="Genomic_DNA"/>
</dbReference>
<dbReference type="STRING" id="1283841.A0A084QQJ1"/>
<protein>
    <recommendedName>
        <fullName evidence="1">NAD(P)-binding domain-containing protein</fullName>
    </recommendedName>
</protein>
<dbReference type="InterPro" id="IPR036291">
    <property type="entry name" value="NAD(P)-bd_dom_sf"/>
</dbReference>